<reference evidence="2" key="1">
    <citation type="submission" date="2024-02" db="EMBL/GenBank/DDBJ databases">
        <authorList>
            <consortium name="ELIXIR-Norway"/>
            <consortium name="Elixir Norway"/>
        </authorList>
    </citation>
    <scope>NUCLEOTIDE SEQUENCE</scope>
</reference>
<dbReference type="EMBL" id="OZ019897">
    <property type="protein sequence ID" value="CAK9225685.1"/>
    <property type="molecule type" value="Genomic_DNA"/>
</dbReference>
<dbReference type="Proteomes" id="UP001497512">
    <property type="component" value="Chromosome 5"/>
</dbReference>
<organism evidence="2 3">
    <name type="scientific">Sphagnum troendelagicum</name>
    <dbReference type="NCBI Taxonomy" id="128251"/>
    <lineage>
        <taxon>Eukaryota</taxon>
        <taxon>Viridiplantae</taxon>
        <taxon>Streptophyta</taxon>
        <taxon>Embryophyta</taxon>
        <taxon>Bryophyta</taxon>
        <taxon>Sphagnophytina</taxon>
        <taxon>Sphagnopsida</taxon>
        <taxon>Sphagnales</taxon>
        <taxon>Sphagnaceae</taxon>
        <taxon>Sphagnum</taxon>
    </lineage>
</organism>
<feature type="region of interest" description="Disordered" evidence="1">
    <location>
        <begin position="1"/>
        <end position="29"/>
    </location>
</feature>
<name>A0ABP0UMR6_9BRYO</name>
<evidence type="ECO:0000256" key="1">
    <source>
        <dbReference type="SAM" id="MobiDB-lite"/>
    </source>
</evidence>
<feature type="compositionally biased region" description="Polar residues" evidence="1">
    <location>
        <begin position="10"/>
        <end position="21"/>
    </location>
</feature>
<sequence length="93" mass="9966">MMIPRIPSELVSSSLGTDNSQAVPATAPPPIAEAPWAPITLSLAPDSSRGQLLTTCYIIDNYSPNMLFLDSEDGMGMLALLTSFLIMLLPPFK</sequence>
<protein>
    <submittedName>
        <fullName evidence="2">Uncharacterized protein</fullName>
    </submittedName>
</protein>
<evidence type="ECO:0000313" key="2">
    <source>
        <dbReference type="EMBL" id="CAK9225685.1"/>
    </source>
</evidence>
<proteinExistence type="predicted"/>
<evidence type="ECO:0000313" key="3">
    <source>
        <dbReference type="Proteomes" id="UP001497512"/>
    </source>
</evidence>
<accession>A0ABP0UMR6</accession>
<keyword evidence="3" id="KW-1185">Reference proteome</keyword>
<gene>
    <name evidence="2" type="ORF">CSSPTR1EN2_LOCUS17799</name>
</gene>